<reference evidence="2 3" key="1">
    <citation type="submission" date="2018-06" db="EMBL/GenBank/DDBJ databases">
        <title>Comparative genomics reveals the genomic features of Rhizophagus irregularis, R. cerebriforme, R. diaphanum and Gigaspora rosea, and their symbiotic lifestyle signature.</title>
        <authorList>
            <person name="Morin E."/>
            <person name="San Clemente H."/>
            <person name="Chen E.C.H."/>
            <person name="De La Providencia I."/>
            <person name="Hainaut M."/>
            <person name="Kuo A."/>
            <person name="Kohler A."/>
            <person name="Murat C."/>
            <person name="Tang N."/>
            <person name="Roy S."/>
            <person name="Loubradou J."/>
            <person name="Henrissat B."/>
            <person name="Grigoriev I.V."/>
            <person name="Corradi N."/>
            <person name="Roux C."/>
            <person name="Martin F.M."/>
        </authorList>
    </citation>
    <scope>NUCLEOTIDE SEQUENCE [LARGE SCALE GENOMIC DNA]</scope>
    <source>
        <strain evidence="2 3">DAOM 194757</strain>
    </source>
</reference>
<evidence type="ECO:0000313" key="2">
    <source>
        <dbReference type="EMBL" id="RIB07464.1"/>
    </source>
</evidence>
<proteinExistence type="predicted"/>
<dbReference type="EMBL" id="QKWP01001651">
    <property type="protein sequence ID" value="RIB07464.1"/>
    <property type="molecule type" value="Genomic_DNA"/>
</dbReference>
<keyword evidence="1" id="KW-1133">Transmembrane helix</keyword>
<keyword evidence="1" id="KW-0472">Membrane</keyword>
<gene>
    <name evidence="2" type="ORF">C2G38_2214359</name>
</gene>
<evidence type="ECO:0000256" key="1">
    <source>
        <dbReference type="SAM" id="Phobius"/>
    </source>
</evidence>
<protein>
    <submittedName>
        <fullName evidence="2">Uncharacterized protein</fullName>
    </submittedName>
</protein>
<name>A0A397UBC3_9GLOM</name>
<dbReference type="AlphaFoldDB" id="A0A397UBC3"/>
<keyword evidence="1" id="KW-0812">Transmembrane</keyword>
<evidence type="ECO:0000313" key="3">
    <source>
        <dbReference type="Proteomes" id="UP000266673"/>
    </source>
</evidence>
<keyword evidence="3" id="KW-1185">Reference proteome</keyword>
<sequence>MFSVHPHGCAPIVIVVGVVIGVVFGFAFGVAVRSPFLEMKPPDRFLWIHRPWCHHDFIAFGVVVEGGSLVGVASASGWY</sequence>
<feature type="transmembrane region" description="Helical" evidence="1">
    <location>
        <begin position="12"/>
        <end position="36"/>
    </location>
</feature>
<dbReference type="Proteomes" id="UP000266673">
    <property type="component" value="Unassembled WGS sequence"/>
</dbReference>
<accession>A0A397UBC3</accession>
<organism evidence="2 3">
    <name type="scientific">Gigaspora rosea</name>
    <dbReference type="NCBI Taxonomy" id="44941"/>
    <lineage>
        <taxon>Eukaryota</taxon>
        <taxon>Fungi</taxon>
        <taxon>Fungi incertae sedis</taxon>
        <taxon>Mucoromycota</taxon>
        <taxon>Glomeromycotina</taxon>
        <taxon>Glomeromycetes</taxon>
        <taxon>Diversisporales</taxon>
        <taxon>Gigasporaceae</taxon>
        <taxon>Gigaspora</taxon>
    </lineage>
</organism>
<comment type="caution">
    <text evidence="2">The sequence shown here is derived from an EMBL/GenBank/DDBJ whole genome shotgun (WGS) entry which is preliminary data.</text>
</comment>